<proteinExistence type="predicted"/>
<accession>A0A223KPU5</accession>
<evidence type="ECO:0000313" key="1">
    <source>
        <dbReference type="EMBL" id="AST91502.1"/>
    </source>
</evidence>
<dbReference type="Proteomes" id="UP000215224">
    <property type="component" value="Chromosome"/>
</dbReference>
<organism evidence="1 2">
    <name type="scientific">Sutcliffiella cohnii</name>
    <dbReference type="NCBI Taxonomy" id="33932"/>
    <lineage>
        <taxon>Bacteria</taxon>
        <taxon>Bacillati</taxon>
        <taxon>Bacillota</taxon>
        <taxon>Bacilli</taxon>
        <taxon>Bacillales</taxon>
        <taxon>Bacillaceae</taxon>
        <taxon>Sutcliffiella</taxon>
    </lineage>
</organism>
<gene>
    <name evidence="1" type="ORF">BC6307_09520</name>
</gene>
<protein>
    <submittedName>
        <fullName evidence="1">Uncharacterized protein</fullName>
    </submittedName>
</protein>
<dbReference type="PROSITE" id="PS51257">
    <property type="entry name" value="PROKAR_LIPOPROTEIN"/>
    <property type="match status" value="1"/>
</dbReference>
<evidence type="ECO:0000313" key="2">
    <source>
        <dbReference type="Proteomes" id="UP000215224"/>
    </source>
</evidence>
<dbReference type="KEGG" id="bcoh:BC6307_09520"/>
<dbReference type="RefSeq" id="WP_066415865.1">
    <property type="nucleotide sequence ID" value="NZ_CP018866.1"/>
</dbReference>
<dbReference type="EMBL" id="CP018866">
    <property type="protein sequence ID" value="AST91502.1"/>
    <property type="molecule type" value="Genomic_DNA"/>
</dbReference>
<dbReference type="AlphaFoldDB" id="A0A223KPU5"/>
<name>A0A223KPU5_9BACI</name>
<reference evidence="1 2" key="1">
    <citation type="submission" date="2016-12" db="EMBL/GenBank/DDBJ databases">
        <title>The whole genome sequencing and assembly of Bacillus cohnii DSM 6307T strain.</title>
        <authorList>
            <person name="Lee Y.-J."/>
            <person name="Yi H."/>
            <person name="Bahn Y.-S."/>
            <person name="Kim J.F."/>
            <person name="Lee D.-W."/>
        </authorList>
    </citation>
    <scope>NUCLEOTIDE SEQUENCE [LARGE SCALE GENOMIC DNA]</scope>
    <source>
        <strain evidence="1 2">DSM 6307</strain>
    </source>
</reference>
<sequence length="144" mass="16447">MNYLKLLSSIFFIGVFILTGCGVDNNEAIVEDTRRTGHEDGNFPNRTEGLMLRSYGHARIDVEDNVAPKGYYTKEEARDHVKQHLNIQSTSDANVAFEGYAGGLYIFRVFDTIRLNTNTEEITRGWYSVDPHTGDVMHYKYDTE</sequence>
<keyword evidence="2" id="KW-1185">Reference proteome</keyword>